<proteinExistence type="predicted"/>
<dbReference type="EMBL" id="BAAAFD010000006">
    <property type="protein sequence ID" value="GAA0857593.1"/>
    <property type="molecule type" value="Genomic_DNA"/>
</dbReference>
<accession>A0ABN1LLH2</accession>
<organism evidence="1 2">
    <name type="scientific">Aliiglaciecola litoralis</name>
    <dbReference type="NCBI Taxonomy" id="582857"/>
    <lineage>
        <taxon>Bacteria</taxon>
        <taxon>Pseudomonadati</taxon>
        <taxon>Pseudomonadota</taxon>
        <taxon>Gammaproteobacteria</taxon>
        <taxon>Alteromonadales</taxon>
        <taxon>Alteromonadaceae</taxon>
        <taxon>Aliiglaciecola</taxon>
    </lineage>
</organism>
<reference evidence="1 2" key="1">
    <citation type="journal article" date="2019" name="Int. J. Syst. Evol. Microbiol.">
        <title>The Global Catalogue of Microorganisms (GCM) 10K type strain sequencing project: providing services to taxonomists for standard genome sequencing and annotation.</title>
        <authorList>
            <consortium name="The Broad Institute Genomics Platform"/>
            <consortium name="The Broad Institute Genome Sequencing Center for Infectious Disease"/>
            <person name="Wu L."/>
            <person name="Ma J."/>
        </authorList>
    </citation>
    <scope>NUCLEOTIDE SEQUENCE [LARGE SCALE GENOMIC DNA]</scope>
    <source>
        <strain evidence="1 2">JCM 15896</strain>
    </source>
</reference>
<comment type="caution">
    <text evidence="1">The sequence shown here is derived from an EMBL/GenBank/DDBJ whole genome shotgun (WGS) entry which is preliminary data.</text>
</comment>
<sequence>MKIMDNFSKVLITTLSLSCLLLTGCKSTPDNVDEPECREANENCQEDGDDRGYDPCLVNNSLPVCKS</sequence>
<dbReference type="RefSeq" id="WP_343860285.1">
    <property type="nucleotide sequence ID" value="NZ_BAAAFD010000006.1"/>
</dbReference>
<dbReference type="Proteomes" id="UP001500359">
    <property type="component" value="Unassembled WGS sequence"/>
</dbReference>
<keyword evidence="2" id="KW-1185">Reference proteome</keyword>
<protein>
    <recommendedName>
        <fullName evidence="3">Lipoprotein</fullName>
    </recommendedName>
</protein>
<evidence type="ECO:0000313" key="1">
    <source>
        <dbReference type="EMBL" id="GAA0857593.1"/>
    </source>
</evidence>
<evidence type="ECO:0008006" key="3">
    <source>
        <dbReference type="Google" id="ProtNLM"/>
    </source>
</evidence>
<gene>
    <name evidence="1" type="ORF">GCM10009114_23990</name>
</gene>
<name>A0ABN1LLH2_9ALTE</name>
<dbReference type="PROSITE" id="PS51257">
    <property type="entry name" value="PROKAR_LIPOPROTEIN"/>
    <property type="match status" value="1"/>
</dbReference>
<evidence type="ECO:0000313" key="2">
    <source>
        <dbReference type="Proteomes" id="UP001500359"/>
    </source>
</evidence>